<evidence type="ECO:0000256" key="6">
    <source>
        <dbReference type="HAMAP-Rule" id="MF_01894"/>
    </source>
</evidence>
<comment type="subcellular location">
    <subcellularLocation>
        <location evidence="6">Cytoplasm</location>
    </subcellularLocation>
</comment>
<dbReference type="SUPFAM" id="SSF75553">
    <property type="entry name" value="Smc hinge domain"/>
    <property type="match status" value="1"/>
</dbReference>
<name>A0ABZ3J2P0_SPOA4</name>
<dbReference type="PIRSF" id="PIRSF005719">
    <property type="entry name" value="SMC"/>
    <property type="match status" value="1"/>
</dbReference>
<dbReference type="InterPro" id="IPR027417">
    <property type="entry name" value="P-loop_NTPase"/>
</dbReference>
<dbReference type="Gene3D" id="1.10.287.1490">
    <property type="match status" value="1"/>
</dbReference>
<comment type="domain">
    <text evidence="6">Contains large globular domains required for ATP hydrolysis at each terminus and a third globular domain forming a flexible hinge near the middle of the molecule. These domains are separated by coiled-coil structures.</text>
</comment>
<feature type="coiled-coil region" evidence="6">
    <location>
        <begin position="682"/>
        <end position="933"/>
    </location>
</feature>
<dbReference type="InterPro" id="IPR011890">
    <property type="entry name" value="SMC_prok"/>
</dbReference>
<keyword evidence="4 6" id="KW-0175">Coiled coil</keyword>
<accession>A0ABZ3J2P0</accession>
<dbReference type="HAMAP" id="MF_01894">
    <property type="entry name" value="Smc_prok"/>
    <property type="match status" value="1"/>
</dbReference>
<feature type="coiled-coil region" evidence="6">
    <location>
        <begin position="339"/>
        <end position="478"/>
    </location>
</feature>
<keyword evidence="1 6" id="KW-0963">Cytoplasm</keyword>
<keyword evidence="5 6" id="KW-0238">DNA-binding</keyword>
<comment type="similarity">
    <text evidence="6">Belongs to the SMC family.</text>
</comment>
<dbReference type="EMBL" id="CP155571">
    <property type="protein sequence ID" value="XFO72515.1"/>
    <property type="molecule type" value="Genomic_DNA"/>
</dbReference>
<dbReference type="InterPro" id="IPR036277">
    <property type="entry name" value="SMC_hinge_sf"/>
</dbReference>
<dbReference type="RefSeq" id="WP_093791846.1">
    <property type="nucleotide sequence ID" value="NZ_CP155571.1"/>
</dbReference>
<dbReference type="SMART" id="SM00968">
    <property type="entry name" value="SMC_hinge"/>
    <property type="match status" value="1"/>
</dbReference>
<evidence type="ECO:0000256" key="3">
    <source>
        <dbReference type="ARBA" id="ARBA00022840"/>
    </source>
</evidence>
<evidence type="ECO:0000313" key="8">
    <source>
        <dbReference type="EMBL" id="XFO72515.1"/>
    </source>
</evidence>
<keyword evidence="3 6" id="KW-0067">ATP-binding</keyword>
<dbReference type="InterPro" id="IPR024704">
    <property type="entry name" value="SMC"/>
</dbReference>
<dbReference type="Gene3D" id="3.40.50.300">
    <property type="entry name" value="P-loop containing nucleotide triphosphate hydrolases"/>
    <property type="match status" value="2"/>
</dbReference>
<evidence type="ECO:0000256" key="2">
    <source>
        <dbReference type="ARBA" id="ARBA00022741"/>
    </source>
</evidence>
<keyword evidence="2 6" id="KW-0547">Nucleotide-binding</keyword>
<gene>
    <name evidence="8" type="primary">smc_2</name>
    <name evidence="6" type="synonym">smc</name>
    <name evidence="8" type="ORF">SPACI_025680</name>
</gene>
<reference evidence="8" key="1">
    <citation type="submission" date="2024-05" db="EMBL/GenBank/DDBJ databases">
        <title>Isolation and characterization of Sporomusa carbonis sp. nov., a carboxydotrophic hydrogenogen in the genus of Sporomusa isolated from a charcoal burning pile.</title>
        <authorList>
            <person name="Boeer T."/>
            <person name="Rosenbaum F."/>
            <person name="Eysell L."/>
            <person name="Mueller V."/>
            <person name="Daniel R."/>
            <person name="Poehlein A."/>
        </authorList>
    </citation>
    <scope>NUCLEOTIDE SEQUENCE [LARGE SCALE GENOMIC DNA]</scope>
    <source>
        <strain evidence="8">DSM 3132</strain>
    </source>
</reference>
<dbReference type="Proteomes" id="UP000216052">
    <property type="component" value="Chromosome"/>
</dbReference>
<evidence type="ECO:0000256" key="1">
    <source>
        <dbReference type="ARBA" id="ARBA00022490"/>
    </source>
</evidence>
<evidence type="ECO:0000313" key="9">
    <source>
        <dbReference type="Proteomes" id="UP000216052"/>
    </source>
</evidence>
<feature type="domain" description="SMC hinge" evidence="7">
    <location>
        <begin position="522"/>
        <end position="640"/>
    </location>
</feature>
<proteinExistence type="inferred from homology"/>
<dbReference type="InterPro" id="IPR010935">
    <property type="entry name" value="SMC_hinge"/>
</dbReference>
<sequence>MLLRRLEAYGFKSFAEKIELEFGQGVTAIVGPNGSGKSNISDAIRWALGEQSLRNLRGTKMEDVIFAGSTKRRPLGVAEVSLVFDNSDGKLPLDFNEVTITRRVFRSGDSEYYINKTACRLRDIHDMLADTGLGRESMTVIGQNKVDEILSSKPEERRLLFEEAAGITKYKHRKRDALRKLEDTEQNLIRVQDITTELESQLEPLKESAARTITFNKLNAELTACQATLLLERLEKADGLVGSAKLEQEQLTDRNIAATTRLTLAENEKETLTTRIAQSEGKIVLTEKAINENTTESERIESRNGVLHERMEQAFKAEARLNEEIFRITADRTATDSKLIELQSTIDGKQQQLHVIQEEVDEKNTGNEQLLADIRKIERQLDDGQEQSFTHLQQVVDERNALRMLERDAASLLAKQDNLNKEYNDYLNQQQELSNKGNQLHNERGCLESQRKEFQTQTEILLRNKTQLENQFNNLLKQEQQLAGSIQEKSSKLKVLTSMQHDLEGFGRAIKSILKSQSSWRNGICGAVAQLFTVPGKFVTAIEVALGGAQQYIVTDSDQTAKQAITMLKTQNLGRATFLPLNTIRVTRPREAERLAASQTGALGFAADVVHVAERYRPVVEHLLGRVIITETIDIALAIARNSGFSVRIVTLDGQLVNPGGSLTGGSTGRREASFFARNNEIDVLKLSLEKLKAERLGTEQEKQGLIIKRDEVNSQFAALETKCKEIELRQAEMAIHIERNKTDAQQCQLALNTIRGEIAECQQEITEYQRKITERKSSLIVLENEESSHKNQIAEWQNQVKVMRGKQQALNEELTDAKIKLSAFTQEIAVIHSSREQYKETLSSFARQLSRIENERQLIQAEVGQAQTELGSLAERKEKLQAEKLQLTETRQVCYAEKLQLLSAMQTLDKEIKELRRQSNEVQARLHEIELLIAKYGFEATNCRDQLTGKHGLTIEQAQAMRRSDSIEQLLKSIALLENQIAALGLVNPAAIDEYNKVQERYTFLQEQTDDLLRAKDYLTSIIKDIDTTMSRQFNMAFKAINQFFMDVFVRLFGGGRAELVLLDPSDVLTSGIDIIVQPPGKKLQNLTLLSGGERALTVIALLFAILTYRPAPFCVVDEIDAALDEVNVQRFSEFLHDYAQNTQFIVVTHRKGTMEAAGVLHGVTMEESGISRLVSVKFMDKAG</sequence>
<dbReference type="Pfam" id="PF02463">
    <property type="entry name" value="SMC_N"/>
    <property type="match status" value="2"/>
</dbReference>
<dbReference type="Gene3D" id="3.30.70.1620">
    <property type="match status" value="1"/>
</dbReference>
<evidence type="ECO:0000256" key="4">
    <source>
        <dbReference type="ARBA" id="ARBA00023054"/>
    </source>
</evidence>
<feature type="coiled-coil region" evidence="6">
    <location>
        <begin position="167"/>
        <end position="201"/>
    </location>
</feature>
<dbReference type="Gene3D" id="1.20.1060.20">
    <property type="match status" value="1"/>
</dbReference>
<dbReference type="SUPFAM" id="SSF52540">
    <property type="entry name" value="P-loop containing nucleoside triphosphate hydrolases"/>
    <property type="match status" value="1"/>
</dbReference>
<protein>
    <recommendedName>
        <fullName evidence="6">Chromosome partition protein Smc</fullName>
    </recommendedName>
</protein>
<feature type="binding site" evidence="6">
    <location>
        <begin position="32"/>
        <end position="39"/>
    </location>
    <ligand>
        <name>ATP</name>
        <dbReference type="ChEBI" id="CHEBI:30616"/>
    </ligand>
</feature>
<organism evidence="8 9">
    <name type="scientific">Sporomusa acidovorans (strain ATCC 49682 / DSM 3132 / Mol)</name>
    <dbReference type="NCBI Taxonomy" id="1123286"/>
    <lineage>
        <taxon>Bacteria</taxon>
        <taxon>Bacillati</taxon>
        <taxon>Bacillota</taxon>
        <taxon>Negativicutes</taxon>
        <taxon>Selenomonadales</taxon>
        <taxon>Sporomusaceae</taxon>
        <taxon>Sporomusa</taxon>
    </lineage>
</organism>
<dbReference type="PANTHER" id="PTHR43977">
    <property type="entry name" value="STRUCTURAL MAINTENANCE OF CHROMOSOMES PROTEIN 3"/>
    <property type="match status" value="1"/>
</dbReference>
<evidence type="ECO:0000259" key="7">
    <source>
        <dbReference type="SMART" id="SM00968"/>
    </source>
</evidence>
<keyword evidence="9" id="KW-1185">Reference proteome</keyword>
<dbReference type="CDD" id="cd03278">
    <property type="entry name" value="ABC_SMC_barmotin"/>
    <property type="match status" value="1"/>
</dbReference>
<dbReference type="Pfam" id="PF06470">
    <property type="entry name" value="SMC_hinge"/>
    <property type="match status" value="1"/>
</dbReference>
<evidence type="ECO:0000256" key="5">
    <source>
        <dbReference type="ARBA" id="ARBA00023125"/>
    </source>
</evidence>
<dbReference type="NCBIfam" id="TIGR02168">
    <property type="entry name" value="SMC_prok_B"/>
    <property type="match status" value="1"/>
</dbReference>
<comment type="subunit">
    <text evidence="6">Homodimer.</text>
</comment>
<comment type="function">
    <text evidence="6">Required for chromosome condensation and partitioning.</text>
</comment>
<dbReference type="InterPro" id="IPR003395">
    <property type="entry name" value="RecF/RecN/SMC_N"/>
</dbReference>